<dbReference type="OMA" id="CQAQHEP"/>
<dbReference type="VEuPathDB" id="FungiDB:UMAG_05896"/>
<name>A0A0D1CGR4_MYCMD</name>
<sequence>MKADSQTPALPAELLSRIITWLVPTVDRYASTLPHPDGVDLEDTPVLPASPNVDLLSAALSCKLLHNLSSQVLYRTPLLGSLKSLNLLAGTIAAQVKNRNDDSLRCATKIRCIHLPPGDGLLQPGDTLADQNCYTDSLRILFDHATRLDFVSLEHRQSGEALIEFLRASTVCRPRRITLSNLSFSAPPFSTMQSLAPLSEVTHLHLIKLVPPPALLSFLVGEQIVSYEQADVSSGIKARLSPRKTLECLRLSLLPPDALVNFEAYVAWRKAWKLYEQLSAHQQAHEPAPRAPHGPARRFAVQEALYDLAVHSSCLPRLRLLLLELSPLGALPSPREKEQESFRSVASTRSHDIRRSPIGGVAPPLRSRADPGANACKAQAGDSRATRFDASHFQDAMRTLPRAATLRQSASGEALLEQLADGLRLENQGGLDNDDAASTISAEELRIGERDQYWRHVESGKMALVKLWSSCQRDSKLDVPNDSPLEVRIVAARSNGHDRHEEFQDFYCQAQHEPFQTSLASTNRSHHHISSPAGSTRDTHREAARQVGCWADPDVFSLVETAPYLSFKATGASDHGWYWTGDLPRETRQASWLVIPSRISKSSASVTER</sequence>
<accession>A0A0D1CGR4</accession>
<feature type="region of interest" description="Disordered" evidence="1">
    <location>
        <begin position="332"/>
        <end position="381"/>
    </location>
</feature>
<dbReference type="GeneID" id="23565655"/>
<gene>
    <name evidence="2" type="ORF">UMAG_05896</name>
</gene>
<dbReference type="RefSeq" id="XP_011392241.1">
    <property type="nucleotide sequence ID" value="XM_011393939.1"/>
</dbReference>
<reference evidence="2 3" key="1">
    <citation type="journal article" date="2006" name="Nature">
        <title>Insights from the genome of the biotrophic fungal plant pathogen Ustilago maydis.</title>
        <authorList>
            <person name="Kamper J."/>
            <person name="Kahmann R."/>
            <person name="Bolker M."/>
            <person name="Ma L.J."/>
            <person name="Brefort T."/>
            <person name="Saville B.J."/>
            <person name="Banuett F."/>
            <person name="Kronstad J.W."/>
            <person name="Gold S.E."/>
            <person name="Muller O."/>
            <person name="Perlin M.H."/>
            <person name="Wosten H.A."/>
            <person name="de Vries R."/>
            <person name="Ruiz-Herrera J."/>
            <person name="Reynaga-Pena C.G."/>
            <person name="Snetselaar K."/>
            <person name="McCann M."/>
            <person name="Perez-Martin J."/>
            <person name="Feldbrugge M."/>
            <person name="Basse C.W."/>
            <person name="Steinberg G."/>
            <person name="Ibeas J.I."/>
            <person name="Holloman W."/>
            <person name="Guzman P."/>
            <person name="Farman M."/>
            <person name="Stajich J.E."/>
            <person name="Sentandreu R."/>
            <person name="Gonzalez-Prieto J.M."/>
            <person name="Kennell J.C."/>
            <person name="Molina L."/>
            <person name="Schirawski J."/>
            <person name="Mendoza-Mendoza A."/>
            <person name="Greilinger D."/>
            <person name="Munch K."/>
            <person name="Rossel N."/>
            <person name="Scherer M."/>
            <person name="Vranes M."/>
            <person name="Ladendorf O."/>
            <person name="Vincon V."/>
            <person name="Fuchs U."/>
            <person name="Sandrock B."/>
            <person name="Meng S."/>
            <person name="Ho E.C."/>
            <person name="Cahill M.J."/>
            <person name="Boyce K.J."/>
            <person name="Klose J."/>
            <person name="Klosterman S.J."/>
            <person name="Deelstra H.J."/>
            <person name="Ortiz-Castellanos L."/>
            <person name="Li W."/>
            <person name="Sanchez-Alonso P."/>
            <person name="Schreier P.H."/>
            <person name="Hauser-Hahn I."/>
            <person name="Vaupel M."/>
            <person name="Koopmann E."/>
            <person name="Friedrich G."/>
            <person name="Voss H."/>
            <person name="Schluter T."/>
            <person name="Margolis J."/>
            <person name="Platt D."/>
            <person name="Swimmer C."/>
            <person name="Gnirke A."/>
            <person name="Chen F."/>
            <person name="Vysotskaia V."/>
            <person name="Mannhaupt G."/>
            <person name="Guldener U."/>
            <person name="Munsterkotter M."/>
            <person name="Haase D."/>
            <person name="Oesterheld M."/>
            <person name="Mewes H.W."/>
            <person name="Mauceli E.W."/>
            <person name="DeCaprio D."/>
            <person name="Wade C.M."/>
            <person name="Butler J."/>
            <person name="Young S."/>
            <person name="Jaffe D.B."/>
            <person name="Calvo S."/>
            <person name="Nusbaum C."/>
            <person name="Galagan J."/>
            <person name="Birren B.W."/>
        </authorList>
    </citation>
    <scope>NUCLEOTIDE SEQUENCE [LARGE SCALE GENOMIC DNA]</scope>
    <source>
        <strain evidence="3">DSM 14603 / FGSC 9021 / UM521</strain>
    </source>
</reference>
<evidence type="ECO:0000256" key="1">
    <source>
        <dbReference type="SAM" id="MobiDB-lite"/>
    </source>
</evidence>
<dbReference type="eggNOG" id="ENOG502R26G">
    <property type="taxonomic scope" value="Eukaryota"/>
</dbReference>
<evidence type="ECO:0000313" key="3">
    <source>
        <dbReference type="Proteomes" id="UP000000561"/>
    </source>
</evidence>
<dbReference type="AlphaFoldDB" id="A0A0D1CGR4"/>
<dbReference type="Proteomes" id="UP000000561">
    <property type="component" value="Chromosome 20"/>
</dbReference>
<dbReference type="EMBL" id="CM003159">
    <property type="protein sequence ID" value="KIS66158.1"/>
    <property type="molecule type" value="Genomic_DNA"/>
</dbReference>
<organism evidence="2 3">
    <name type="scientific">Mycosarcoma maydis</name>
    <name type="common">Corn smut fungus</name>
    <name type="synonym">Ustilago maydis</name>
    <dbReference type="NCBI Taxonomy" id="5270"/>
    <lineage>
        <taxon>Eukaryota</taxon>
        <taxon>Fungi</taxon>
        <taxon>Dikarya</taxon>
        <taxon>Basidiomycota</taxon>
        <taxon>Ustilaginomycotina</taxon>
        <taxon>Ustilaginomycetes</taxon>
        <taxon>Ustilaginales</taxon>
        <taxon>Ustilaginaceae</taxon>
        <taxon>Mycosarcoma</taxon>
    </lineage>
</organism>
<proteinExistence type="predicted"/>
<evidence type="ECO:0000313" key="2">
    <source>
        <dbReference type="EMBL" id="KIS66158.1"/>
    </source>
</evidence>
<keyword evidence="3" id="KW-1185">Reference proteome</keyword>
<dbReference type="OrthoDB" id="2551184at2759"/>
<dbReference type="InParanoid" id="A0A0D1CGR4"/>
<dbReference type="KEGG" id="uma:UMAG_05896"/>
<protein>
    <submittedName>
        <fullName evidence="2">Uncharacterized protein</fullName>
    </submittedName>
</protein>